<evidence type="ECO:0000256" key="1">
    <source>
        <dbReference type="SAM" id="Phobius"/>
    </source>
</evidence>
<gene>
    <name evidence="2" type="ORF">ACGFYS_19075</name>
</gene>
<keyword evidence="3" id="KW-1185">Reference proteome</keyword>
<protein>
    <submittedName>
        <fullName evidence="2">Uncharacterized protein</fullName>
    </submittedName>
</protein>
<feature type="transmembrane region" description="Helical" evidence="1">
    <location>
        <begin position="46"/>
        <end position="66"/>
    </location>
</feature>
<keyword evidence="1" id="KW-0472">Membrane</keyword>
<keyword evidence="1" id="KW-0812">Transmembrane</keyword>
<evidence type="ECO:0000313" key="3">
    <source>
        <dbReference type="Proteomes" id="UP001604282"/>
    </source>
</evidence>
<dbReference type="RefSeq" id="WP_392882991.1">
    <property type="nucleotide sequence ID" value="NZ_JBICZW010000011.1"/>
</dbReference>
<accession>A0ABW7BV62</accession>
<keyword evidence="1" id="KW-1133">Transmembrane helix</keyword>
<name>A0ABW7BV62_9ACTN</name>
<dbReference type="EMBL" id="JBICZW010000011">
    <property type="protein sequence ID" value="MFG3191033.1"/>
    <property type="molecule type" value="Genomic_DNA"/>
</dbReference>
<sequence length="228" mass="23635">MTDRRHSEEERIHRLLAVAAERPDSPAAPGADFTARARRSLARRRLGAVAGAVVVCAGAAGAVSVLRDAPAHGEEVPVASAECLRSTAERLGEAGRRGFGLVQGELRAGAIDTSDGITEGSTFRFEITGTVVQAGGIPSSGPVLTWYEALESQHPDPGRYVLLLSEAESLATDGTPLYLYDPHEILPVAPDGRVLLPCGDGGTASVGMEQLRTAVTDAKSLAGKGNSG</sequence>
<comment type="caution">
    <text evidence="2">The sequence shown here is derived from an EMBL/GenBank/DDBJ whole genome shotgun (WGS) entry which is preliminary data.</text>
</comment>
<dbReference type="Proteomes" id="UP001604282">
    <property type="component" value="Unassembled WGS sequence"/>
</dbReference>
<reference evidence="2 3" key="1">
    <citation type="submission" date="2024-10" db="EMBL/GenBank/DDBJ databases">
        <title>The Natural Products Discovery Center: Release of the First 8490 Sequenced Strains for Exploring Actinobacteria Biosynthetic Diversity.</title>
        <authorList>
            <person name="Kalkreuter E."/>
            <person name="Kautsar S.A."/>
            <person name="Yang D."/>
            <person name="Bader C.D."/>
            <person name="Teijaro C.N."/>
            <person name="Fluegel L."/>
            <person name="Davis C.M."/>
            <person name="Simpson J.R."/>
            <person name="Lauterbach L."/>
            <person name="Steele A.D."/>
            <person name="Gui C."/>
            <person name="Meng S."/>
            <person name="Li G."/>
            <person name="Viehrig K."/>
            <person name="Ye F."/>
            <person name="Su P."/>
            <person name="Kiefer A.F."/>
            <person name="Nichols A."/>
            <person name="Cepeda A.J."/>
            <person name="Yan W."/>
            <person name="Fan B."/>
            <person name="Jiang Y."/>
            <person name="Adhikari A."/>
            <person name="Zheng C.-J."/>
            <person name="Schuster L."/>
            <person name="Cowan T.M."/>
            <person name="Smanski M.J."/>
            <person name="Chevrette M.G."/>
            <person name="De Carvalho L.P.S."/>
            <person name="Shen B."/>
        </authorList>
    </citation>
    <scope>NUCLEOTIDE SEQUENCE [LARGE SCALE GENOMIC DNA]</scope>
    <source>
        <strain evidence="2 3">NPDC048229</strain>
    </source>
</reference>
<proteinExistence type="predicted"/>
<organism evidence="2 3">
    <name type="scientific">Streptomyces omiyaensis</name>
    <dbReference type="NCBI Taxonomy" id="68247"/>
    <lineage>
        <taxon>Bacteria</taxon>
        <taxon>Bacillati</taxon>
        <taxon>Actinomycetota</taxon>
        <taxon>Actinomycetes</taxon>
        <taxon>Kitasatosporales</taxon>
        <taxon>Streptomycetaceae</taxon>
        <taxon>Streptomyces</taxon>
    </lineage>
</organism>
<evidence type="ECO:0000313" key="2">
    <source>
        <dbReference type="EMBL" id="MFG3191033.1"/>
    </source>
</evidence>